<name>A0A4V4NDD9_9PEZI</name>
<gene>
    <name evidence="1" type="ORF">CH35J_002533</name>
</gene>
<dbReference type="AlphaFoldDB" id="A0A4V4NDD9"/>
<reference evidence="1 2" key="1">
    <citation type="journal article" date="2019" name="Genome Biol. Evol.">
        <title>Genomic Plasticity Mediated by Transposable Elements in the Plant Pathogenic Fungus Colletotrichum higginsianum.</title>
        <authorList>
            <person name="Tsushima A."/>
            <person name="Gan P."/>
            <person name="Kumakura N."/>
            <person name="Narusaka M."/>
            <person name="Takano Y."/>
            <person name="Narusaka Y."/>
            <person name="Shirasu K."/>
        </authorList>
    </citation>
    <scope>NUCLEOTIDE SEQUENCE [LARGE SCALE GENOMIC DNA]</scope>
    <source>
        <strain evidence="1 2">MAFF305635-RFP</strain>
    </source>
</reference>
<evidence type="ECO:0000313" key="1">
    <source>
        <dbReference type="EMBL" id="TID03892.1"/>
    </source>
</evidence>
<comment type="caution">
    <text evidence="1">The sequence shown here is derived from an EMBL/GenBank/DDBJ whole genome shotgun (WGS) entry which is preliminary data.</text>
</comment>
<evidence type="ECO:0008006" key="3">
    <source>
        <dbReference type="Google" id="ProtNLM"/>
    </source>
</evidence>
<organism evidence="1 2">
    <name type="scientific">Colletotrichum higginsianum</name>
    <dbReference type="NCBI Taxonomy" id="80884"/>
    <lineage>
        <taxon>Eukaryota</taxon>
        <taxon>Fungi</taxon>
        <taxon>Dikarya</taxon>
        <taxon>Ascomycota</taxon>
        <taxon>Pezizomycotina</taxon>
        <taxon>Sordariomycetes</taxon>
        <taxon>Hypocreomycetidae</taxon>
        <taxon>Glomerellales</taxon>
        <taxon>Glomerellaceae</taxon>
        <taxon>Colletotrichum</taxon>
        <taxon>Colletotrichum destructivum species complex</taxon>
    </lineage>
</organism>
<accession>A0A4V4NDD9</accession>
<evidence type="ECO:0000313" key="2">
    <source>
        <dbReference type="Proteomes" id="UP000305883"/>
    </source>
</evidence>
<protein>
    <recommendedName>
        <fullName evidence="3">F-box domain-containing protein</fullName>
    </recommendedName>
</protein>
<dbReference type="InterPro" id="IPR032675">
    <property type="entry name" value="LRR_dom_sf"/>
</dbReference>
<proteinExistence type="predicted"/>
<sequence>MDLPMSFEVAQYGGDDAVVVPVVHPIEDPVVHHKLELLHLPPETIRNIISFVPLSLASETSFDAGEQVVSRRTLCNLSLTCEALCDLSQERLYSTVSVDNAKRFGLLLRSVAERPALLLLMKQLYIGYFTTDEYSCETGLQAFDACSVDFSRSPLAMLEMVHRCGTYDAKSTIQHLVGFLLAAASRLERLVFAFKRSWDVNTVNQSTEVFFSDILPSVVNVVNLFKRLRELELRSDTRQRYDNANVSVSPFFVPSLLKASNLKTLRIPCDNGNWRFFDRIRPSQHFALENIALNGSSTSGSNLSRLLCRCPKLKSLVIVLNFPVSRWETFCIGTEQVRISDFLPEYCQKLHTLRLQLKRFGGFFVAEEGCFQRFVDMKELAVLRVDLPVLFKNANDMHHAHMQARLPPGLMELELYDVWTDDGRFQREYTLQGDSDLVLISHERVDASAEPLTVMLRRLAAVAPHHLPHLRSVRVKSVIYDHDSGQTASQLAAVFENVGIEFEVISSHDGEDCPLEFGGVLSVMNHLAI</sequence>
<dbReference type="Proteomes" id="UP000305883">
    <property type="component" value="Unassembled WGS sequence"/>
</dbReference>
<dbReference type="SUPFAM" id="SSF52047">
    <property type="entry name" value="RNI-like"/>
    <property type="match status" value="1"/>
</dbReference>
<dbReference type="OrthoDB" id="4828210at2759"/>
<dbReference type="EMBL" id="MWPZ01000002">
    <property type="protein sequence ID" value="TID03892.1"/>
    <property type="molecule type" value="Genomic_DNA"/>
</dbReference>
<dbReference type="Gene3D" id="3.80.10.10">
    <property type="entry name" value="Ribonuclease Inhibitor"/>
    <property type="match status" value="1"/>
</dbReference>